<sequence>MVRLLKRALMPAPLRRAVLGWLDSRYIPRADHRQDLKDALREVRTLSREVTTLRAEVTGLRTEVGELRARVATAGVAPDRAARWDDAHRLAQETAVAMDRVLQNEVLLWQAVDRAAGADSARPAEGVPGRPETAVPDGAAGAGSARPRGDLPEPPEAGAAAGVVERSGAGSAGSAR</sequence>
<name>A0ABN3VRH6_9ACTN</name>
<evidence type="ECO:0000313" key="4">
    <source>
        <dbReference type="Proteomes" id="UP001500831"/>
    </source>
</evidence>
<evidence type="ECO:0000256" key="1">
    <source>
        <dbReference type="SAM" id="Coils"/>
    </source>
</evidence>
<dbReference type="EMBL" id="BAAAVI010000003">
    <property type="protein sequence ID" value="GAA2848741.1"/>
    <property type="molecule type" value="Genomic_DNA"/>
</dbReference>
<dbReference type="Proteomes" id="UP001500831">
    <property type="component" value="Unassembled WGS sequence"/>
</dbReference>
<accession>A0ABN3VRH6</accession>
<dbReference type="RefSeq" id="WP_344967558.1">
    <property type="nucleotide sequence ID" value="NZ_BAAAVI010000003.1"/>
</dbReference>
<reference evidence="3 4" key="1">
    <citation type="journal article" date="2019" name="Int. J. Syst. Evol. Microbiol.">
        <title>The Global Catalogue of Microorganisms (GCM) 10K type strain sequencing project: providing services to taxonomists for standard genome sequencing and annotation.</title>
        <authorList>
            <consortium name="The Broad Institute Genomics Platform"/>
            <consortium name="The Broad Institute Genome Sequencing Center for Infectious Disease"/>
            <person name="Wu L."/>
            <person name="Ma J."/>
        </authorList>
    </citation>
    <scope>NUCLEOTIDE SEQUENCE [LARGE SCALE GENOMIC DNA]</scope>
    <source>
        <strain evidence="3 4">JCM 6242</strain>
    </source>
</reference>
<keyword evidence="1" id="KW-0175">Coiled coil</keyword>
<evidence type="ECO:0000256" key="2">
    <source>
        <dbReference type="SAM" id="MobiDB-lite"/>
    </source>
</evidence>
<protein>
    <submittedName>
        <fullName evidence="3">Uncharacterized protein</fullName>
    </submittedName>
</protein>
<comment type="caution">
    <text evidence="3">The sequence shown here is derived from an EMBL/GenBank/DDBJ whole genome shotgun (WGS) entry which is preliminary data.</text>
</comment>
<feature type="region of interest" description="Disordered" evidence="2">
    <location>
        <begin position="120"/>
        <end position="176"/>
    </location>
</feature>
<keyword evidence="4" id="KW-1185">Reference proteome</keyword>
<feature type="compositionally biased region" description="Low complexity" evidence="2">
    <location>
        <begin position="136"/>
        <end position="146"/>
    </location>
</feature>
<proteinExistence type="predicted"/>
<organism evidence="3 4">
    <name type="scientific">Streptosporangium fragile</name>
    <dbReference type="NCBI Taxonomy" id="46186"/>
    <lineage>
        <taxon>Bacteria</taxon>
        <taxon>Bacillati</taxon>
        <taxon>Actinomycetota</taxon>
        <taxon>Actinomycetes</taxon>
        <taxon>Streptosporangiales</taxon>
        <taxon>Streptosporangiaceae</taxon>
        <taxon>Streptosporangium</taxon>
    </lineage>
</organism>
<gene>
    <name evidence="3" type="ORF">GCM10010517_06030</name>
</gene>
<feature type="coiled-coil region" evidence="1">
    <location>
        <begin position="29"/>
        <end position="63"/>
    </location>
</feature>
<evidence type="ECO:0000313" key="3">
    <source>
        <dbReference type="EMBL" id="GAA2848741.1"/>
    </source>
</evidence>
<feature type="compositionally biased region" description="Low complexity" evidence="2">
    <location>
        <begin position="156"/>
        <end position="176"/>
    </location>
</feature>